<evidence type="ECO:0000256" key="1">
    <source>
        <dbReference type="SAM" id="Phobius"/>
    </source>
</evidence>
<evidence type="ECO:0000313" key="3">
    <source>
        <dbReference type="Proteomes" id="UP000255328"/>
    </source>
</evidence>
<evidence type="ECO:0000313" key="2">
    <source>
        <dbReference type="EMBL" id="STO31406.1"/>
    </source>
</evidence>
<dbReference type="EMBL" id="UGGU01000003">
    <property type="protein sequence ID" value="STO31406.1"/>
    <property type="molecule type" value="Genomic_DNA"/>
</dbReference>
<keyword evidence="1" id="KW-0472">Membrane</keyword>
<reference evidence="2 3" key="1">
    <citation type="submission" date="2018-06" db="EMBL/GenBank/DDBJ databases">
        <authorList>
            <consortium name="Pathogen Informatics"/>
            <person name="Doyle S."/>
        </authorList>
    </citation>
    <scope>NUCLEOTIDE SEQUENCE [LARGE SCALE GENOMIC DNA]</scope>
    <source>
        <strain evidence="2 3">NCTC10723</strain>
    </source>
</reference>
<dbReference type="Proteomes" id="UP000255328">
    <property type="component" value="Unassembled WGS sequence"/>
</dbReference>
<accession>A0A377GWV7</accession>
<dbReference type="RefSeq" id="WP_115269691.1">
    <property type="nucleotide sequence ID" value="NZ_UGGU01000003.1"/>
</dbReference>
<keyword evidence="1" id="KW-0812">Transmembrane</keyword>
<keyword evidence="3" id="KW-1185">Reference proteome</keyword>
<dbReference type="OrthoDB" id="90657at2"/>
<feature type="transmembrane region" description="Helical" evidence="1">
    <location>
        <begin position="41"/>
        <end position="60"/>
    </location>
</feature>
<sequence>MENNFWREWIRFFLILIGILLLWGAFIFICDKYLKKSFEELRVLHYIIFMLLIIKAKNIFLKRIKEDKDEELKR</sequence>
<proteinExistence type="predicted"/>
<protein>
    <submittedName>
        <fullName evidence="2">Uncharacterized protein</fullName>
    </submittedName>
</protein>
<organism evidence="2 3">
    <name type="scientific">Fusobacterium necrogenes</name>
    <dbReference type="NCBI Taxonomy" id="858"/>
    <lineage>
        <taxon>Bacteria</taxon>
        <taxon>Fusobacteriati</taxon>
        <taxon>Fusobacteriota</taxon>
        <taxon>Fusobacteriia</taxon>
        <taxon>Fusobacteriales</taxon>
        <taxon>Fusobacteriaceae</taxon>
        <taxon>Fusobacterium</taxon>
    </lineage>
</organism>
<dbReference type="AlphaFoldDB" id="A0A377GWV7"/>
<gene>
    <name evidence="2" type="ORF">NCTC10723_00854</name>
</gene>
<name>A0A377GWV7_9FUSO</name>
<keyword evidence="1" id="KW-1133">Transmembrane helix</keyword>
<feature type="transmembrane region" description="Helical" evidence="1">
    <location>
        <begin position="12"/>
        <end position="29"/>
    </location>
</feature>